<organism evidence="4 6">
    <name type="scientific">Azotobacter beijerinckii</name>
    <dbReference type="NCBI Taxonomy" id="170623"/>
    <lineage>
        <taxon>Bacteria</taxon>
        <taxon>Pseudomonadati</taxon>
        <taxon>Pseudomonadota</taxon>
        <taxon>Gammaproteobacteria</taxon>
        <taxon>Pseudomonadales</taxon>
        <taxon>Pseudomonadaceae</taxon>
        <taxon>Azotobacter</taxon>
    </lineage>
</organism>
<evidence type="ECO:0000259" key="2">
    <source>
        <dbReference type="Pfam" id="PF03466"/>
    </source>
</evidence>
<name>A0A1H9QBQ3_9GAMM</name>
<comment type="similarity">
    <text evidence="1">Belongs to the LysR transcriptional regulatory family.</text>
</comment>
<evidence type="ECO:0000313" key="3">
    <source>
        <dbReference type="EMBL" id="SEJ09510.1"/>
    </source>
</evidence>
<dbReference type="EMBL" id="FOFJ01000063">
    <property type="protein sequence ID" value="SER57860.1"/>
    <property type="molecule type" value="Genomic_DNA"/>
</dbReference>
<evidence type="ECO:0000256" key="1">
    <source>
        <dbReference type="ARBA" id="ARBA00009437"/>
    </source>
</evidence>
<evidence type="ECO:0000313" key="6">
    <source>
        <dbReference type="Proteomes" id="UP000199267"/>
    </source>
</evidence>
<gene>
    <name evidence="3" type="ORF">SAMN04244572_02727</name>
    <name evidence="4" type="ORF">SAMN04244573_03889</name>
</gene>
<feature type="domain" description="LysR substrate-binding" evidence="2">
    <location>
        <begin position="9"/>
        <end position="216"/>
    </location>
</feature>
<dbReference type="Proteomes" id="UP000199250">
    <property type="component" value="Unassembled WGS sequence"/>
</dbReference>
<dbReference type="Pfam" id="PF03466">
    <property type="entry name" value="LysR_substrate"/>
    <property type="match status" value="1"/>
</dbReference>
<dbReference type="PANTHER" id="PTHR30537:SF72">
    <property type="entry name" value="LYSR FAMILY TRANSCRIPTIONAL REGULATOR"/>
    <property type="match status" value="1"/>
</dbReference>
<dbReference type="InterPro" id="IPR005119">
    <property type="entry name" value="LysR_subst-bd"/>
</dbReference>
<dbReference type="CDD" id="cd08422">
    <property type="entry name" value="PBP2_CrgA_like"/>
    <property type="match status" value="1"/>
</dbReference>
<dbReference type="GO" id="GO:0003700">
    <property type="term" value="F:DNA-binding transcription factor activity"/>
    <property type="evidence" value="ECO:0007669"/>
    <property type="project" value="TreeGrafter"/>
</dbReference>
<dbReference type="AlphaFoldDB" id="A0A1H9QBQ3"/>
<sequence>MANLANARGQPAGVLRVSMGQSFGRHHVVPLLDEFLRRYPAVRPDWHFDDRPVDLIVEGFDAAIGGGFELPPRLVARTLAPAHRVLLASPGYLECHGEPNSPAQLGEHEGILIRSPQTGRIRPWMLRNRQGLPAAIDLRLRMSFSDPEAACQAAQMDLGITLVSTAHALPYLDSGRLCRVLPDWYVDAGFISIYFAAQKLLPQKTRVFVDFLVEQFRSQGLDQRFSAL</sequence>
<dbReference type="EMBL" id="FNYQ01000047">
    <property type="protein sequence ID" value="SEJ09510.1"/>
    <property type="molecule type" value="Genomic_DNA"/>
</dbReference>
<dbReference type="PANTHER" id="PTHR30537">
    <property type="entry name" value="HTH-TYPE TRANSCRIPTIONAL REGULATOR"/>
    <property type="match status" value="1"/>
</dbReference>
<dbReference type="GO" id="GO:0006351">
    <property type="term" value="P:DNA-templated transcription"/>
    <property type="evidence" value="ECO:0007669"/>
    <property type="project" value="TreeGrafter"/>
</dbReference>
<dbReference type="SUPFAM" id="SSF53850">
    <property type="entry name" value="Periplasmic binding protein-like II"/>
    <property type="match status" value="1"/>
</dbReference>
<evidence type="ECO:0000313" key="5">
    <source>
        <dbReference type="Proteomes" id="UP000199250"/>
    </source>
</evidence>
<dbReference type="GO" id="GO:0043565">
    <property type="term" value="F:sequence-specific DNA binding"/>
    <property type="evidence" value="ECO:0007669"/>
    <property type="project" value="TreeGrafter"/>
</dbReference>
<accession>A0A1H9QBQ3</accession>
<reference evidence="5 6" key="1">
    <citation type="submission" date="2016-10" db="EMBL/GenBank/DDBJ databases">
        <authorList>
            <person name="de Groot N.N."/>
        </authorList>
    </citation>
    <scope>NUCLEOTIDE SEQUENCE [LARGE SCALE GENOMIC DNA]</scope>
    <source>
        <strain evidence="3 5">DSM 373</strain>
        <strain evidence="4 6">DSM 378</strain>
    </source>
</reference>
<dbReference type="Gene3D" id="3.40.190.290">
    <property type="match status" value="1"/>
</dbReference>
<proteinExistence type="inferred from homology"/>
<protein>
    <submittedName>
        <fullName evidence="4">Transcriptional regulator, LysR family</fullName>
    </submittedName>
</protein>
<dbReference type="Proteomes" id="UP000199267">
    <property type="component" value="Unassembled WGS sequence"/>
</dbReference>
<evidence type="ECO:0000313" key="4">
    <source>
        <dbReference type="EMBL" id="SER57860.1"/>
    </source>
</evidence>
<dbReference type="InterPro" id="IPR058163">
    <property type="entry name" value="LysR-type_TF_proteobact-type"/>
</dbReference>